<comment type="caution">
    <text evidence="1">Lacks conserved residue(s) required for the propagation of feature annotation.</text>
</comment>
<dbReference type="RefSeq" id="WP_199463392.1">
    <property type="nucleotide sequence ID" value="NZ_JAEMUH010000013.1"/>
</dbReference>
<dbReference type="InterPro" id="IPR036265">
    <property type="entry name" value="HIT-like_sf"/>
</dbReference>
<feature type="domain" description="HIT" evidence="2">
    <location>
        <begin position="34"/>
        <end position="103"/>
    </location>
</feature>
<evidence type="ECO:0000259" key="2">
    <source>
        <dbReference type="PROSITE" id="PS51084"/>
    </source>
</evidence>
<dbReference type="PIRSF" id="PIRSF000714">
    <property type="entry name" value="HIT"/>
    <property type="match status" value="1"/>
</dbReference>
<dbReference type="Gene3D" id="3.30.428.10">
    <property type="entry name" value="HIT-like"/>
    <property type="match status" value="1"/>
</dbReference>
<evidence type="ECO:0000313" key="4">
    <source>
        <dbReference type="Proteomes" id="UP000598488"/>
    </source>
</evidence>
<comment type="caution">
    <text evidence="3">The sequence shown here is derived from an EMBL/GenBank/DDBJ whole genome shotgun (WGS) entry which is preliminary data.</text>
</comment>
<dbReference type="InterPro" id="IPR011146">
    <property type="entry name" value="HIT-like"/>
</dbReference>
<dbReference type="InterPro" id="IPR026026">
    <property type="entry name" value="HIT_Hint"/>
</dbReference>
<dbReference type="PROSITE" id="PS51084">
    <property type="entry name" value="HIT_2"/>
    <property type="match status" value="1"/>
</dbReference>
<dbReference type="EMBL" id="JAEMUH010000013">
    <property type="protein sequence ID" value="MBJ7551804.1"/>
    <property type="molecule type" value="Genomic_DNA"/>
</dbReference>
<dbReference type="Proteomes" id="UP000598488">
    <property type="component" value="Unassembled WGS sequence"/>
</dbReference>
<organism evidence="3 4">
    <name type="scientific">Marinomonas ostreistagni</name>
    <dbReference type="NCBI Taxonomy" id="359209"/>
    <lineage>
        <taxon>Bacteria</taxon>
        <taxon>Pseudomonadati</taxon>
        <taxon>Pseudomonadota</taxon>
        <taxon>Gammaproteobacteria</taxon>
        <taxon>Oceanospirillales</taxon>
        <taxon>Oceanospirillaceae</taxon>
        <taxon>Marinomonas</taxon>
    </lineage>
</organism>
<name>A0ABS0ZDS3_9GAMM</name>
<evidence type="ECO:0000256" key="1">
    <source>
        <dbReference type="PROSITE-ProRule" id="PRU00464"/>
    </source>
</evidence>
<keyword evidence="4" id="KW-1185">Reference proteome</keyword>
<gene>
    <name evidence="3" type="ORF">JHD44_13995</name>
</gene>
<reference evidence="3 4" key="1">
    <citation type="submission" date="2020-12" db="EMBL/GenBank/DDBJ databases">
        <title>Comparative genome analysis of fungal antagonists Marinomonas ostreistagni 398 and M. spartinae 468.</title>
        <authorList>
            <person name="Fields J.L."/>
            <person name="Mavrodi O.V."/>
            <person name="Biber P.D."/>
            <person name="Indest K.J."/>
            <person name="Mavrodi D.V."/>
        </authorList>
    </citation>
    <scope>NUCLEOTIDE SEQUENCE [LARGE SCALE GENOMIC DNA]</scope>
    <source>
        <strain evidence="3 4">USM7</strain>
    </source>
</reference>
<dbReference type="Pfam" id="PF01230">
    <property type="entry name" value="HIT"/>
    <property type="match status" value="1"/>
</dbReference>
<evidence type="ECO:0000313" key="3">
    <source>
        <dbReference type="EMBL" id="MBJ7551804.1"/>
    </source>
</evidence>
<accession>A0ABS0ZDS3</accession>
<proteinExistence type="predicted"/>
<dbReference type="SUPFAM" id="SSF54197">
    <property type="entry name" value="HIT-like"/>
    <property type="match status" value="1"/>
</dbReference>
<protein>
    <submittedName>
        <fullName evidence="3">HIT domain-containing protein</fullName>
    </submittedName>
</protein>
<sequence length="142" mass="16279">MFELDAVLEKDSVLIGDLKLCQVRLINNRNAPWVILVPKRAFIEEIHQLGHADRNQLMAESCLLAETMQDLFTPDKLNIAAIGNKVRQLHLHHVARFESDECWPEPVWGKLSPVCYSDQELANILQKIKRLLGDELVELDEV</sequence>